<comment type="similarity">
    <text evidence="2">Belongs to the ABC transporter superfamily.</text>
</comment>
<feature type="domain" description="ABC transmembrane type-1" evidence="10">
    <location>
        <begin position="22"/>
        <end position="305"/>
    </location>
</feature>
<dbReference type="FunFam" id="3.40.50.300:FF:000218">
    <property type="entry name" value="Multidrug ABC transporter ATP-binding protein"/>
    <property type="match status" value="1"/>
</dbReference>
<dbReference type="CDD" id="cd03251">
    <property type="entry name" value="ABCC_MsbA"/>
    <property type="match status" value="1"/>
</dbReference>
<feature type="transmembrane region" description="Helical" evidence="8">
    <location>
        <begin position="245"/>
        <end position="270"/>
    </location>
</feature>
<protein>
    <submittedName>
        <fullName evidence="11">ABC transporter ATP-binding protein</fullName>
    </submittedName>
</protein>
<gene>
    <name evidence="11" type="ORF">H7C19_02280</name>
</gene>
<evidence type="ECO:0000256" key="3">
    <source>
        <dbReference type="ARBA" id="ARBA00022692"/>
    </source>
</evidence>
<comment type="subcellular location">
    <subcellularLocation>
        <location evidence="1">Cell membrane</location>
        <topology evidence="1">Multi-pass membrane protein</topology>
    </subcellularLocation>
</comment>
<dbReference type="EMBL" id="JACJVP010000001">
    <property type="protein sequence ID" value="MBB6669507.1"/>
    <property type="molecule type" value="Genomic_DNA"/>
</dbReference>
<dbReference type="SUPFAM" id="SSF90123">
    <property type="entry name" value="ABC transporter transmembrane region"/>
    <property type="match status" value="1"/>
</dbReference>
<dbReference type="GO" id="GO:0005524">
    <property type="term" value="F:ATP binding"/>
    <property type="evidence" value="ECO:0007669"/>
    <property type="project" value="UniProtKB-KW"/>
</dbReference>
<dbReference type="Pfam" id="PF00664">
    <property type="entry name" value="ABC_membrane"/>
    <property type="match status" value="1"/>
</dbReference>
<keyword evidence="3 8" id="KW-0812">Transmembrane</keyword>
<keyword evidence="7 8" id="KW-0472">Membrane</keyword>
<evidence type="ECO:0000256" key="5">
    <source>
        <dbReference type="ARBA" id="ARBA00022840"/>
    </source>
</evidence>
<dbReference type="InterPro" id="IPR027417">
    <property type="entry name" value="P-loop_NTPase"/>
</dbReference>
<dbReference type="Gene3D" id="3.40.50.300">
    <property type="entry name" value="P-loop containing nucleotide triphosphate hydrolases"/>
    <property type="match status" value="1"/>
</dbReference>
<evidence type="ECO:0000256" key="6">
    <source>
        <dbReference type="ARBA" id="ARBA00022989"/>
    </source>
</evidence>
<feature type="transmembrane region" description="Helical" evidence="8">
    <location>
        <begin position="164"/>
        <end position="181"/>
    </location>
</feature>
<dbReference type="CDD" id="cd18549">
    <property type="entry name" value="ABC_6TM_YwjA_like"/>
    <property type="match status" value="1"/>
</dbReference>
<dbReference type="SMART" id="SM00382">
    <property type="entry name" value="AAA"/>
    <property type="match status" value="1"/>
</dbReference>
<evidence type="ECO:0000313" key="11">
    <source>
        <dbReference type="EMBL" id="MBB6669507.1"/>
    </source>
</evidence>
<organism evidence="11 12">
    <name type="scientific">Cohnella nanjingensis</name>
    <dbReference type="NCBI Taxonomy" id="1387779"/>
    <lineage>
        <taxon>Bacteria</taxon>
        <taxon>Bacillati</taxon>
        <taxon>Bacillota</taxon>
        <taxon>Bacilli</taxon>
        <taxon>Bacillales</taxon>
        <taxon>Paenibacillaceae</taxon>
        <taxon>Cohnella</taxon>
    </lineage>
</organism>
<evidence type="ECO:0000313" key="12">
    <source>
        <dbReference type="Proteomes" id="UP000547209"/>
    </source>
</evidence>
<comment type="caution">
    <text evidence="11">The sequence shown here is derived from an EMBL/GenBank/DDBJ whole genome shotgun (WGS) entry which is preliminary data.</text>
</comment>
<dbReference type="RefSeq" id="WP_185140911.1">
    <property type="nucleotide sequence ID" value="NZ_JACJVP010000001.1"/>
</dbReference>
<feature type="transmembrane region" description="Helical" evidence="8">
    <location>
        <begin position="20"/>
        <end position="39"/>
    </location>
</feature>
<dbReference type="PROSITE" id="PS50929">
    <property type="entry name" value="ABC_TM1F"/>
    <property type="match status" value="1"/>
</dbReference>
<dbReference type="GO" id="GO:0015421">
    <property type="term" value="F:ABC-type oligopeptide transporter activity"/>
    <property type="evidence" value="ECO:0007669"/>
    <property type="project" value="TreeGrafter"/>
</dbReference>
<dbReference type="AlphaFoldDB" id="A0A7X0RL49"/>
<dbReference type="PANTHER" id="PTHR43394">
    <property type="entry name" value="ATP-DEPENDENT PERMEASE MDL1, MITOCHONDRIAL"/>
    <property type="match status" value="1"/>
</dbReference>
<dbReference type="GO" id="GO:0005886">
    <property type="term" value="C:plasma membrane"/>
    <property type="evidence" value="ECO:0007669"/>
    <property type="project" value="UniProtKB-SubCell"/>
</dbReference>
<evidence type="ECO:0000259" key="10">
    <source>
        <dbReference type="PROSITE" id="PS50929"/>
    </source>
</evidence>
<name>A0A7X0RL49_9BACL</name>
<keyword evidence="6 8" id="KW-1133">Transmembrane helix</keyword>
<dbReference type="InterPro" id="IPR039421">
    <property type="entry name" value="Type_1_exporter"/>
</dbReference>
<dbReference type="Gene3D" id="1.20.1560.10">
    <property type="entry name" value="ABC transporter type 1, transmembrane domain"/>
    <property type="match status" value="2"/>
</dbReference>
<sequence length="581" mass="65415">MRFPVRKFFSYYKPYKTLYLSVLACAFIASSATLVFPLLVQHITKVVLQGDLSEALGKVYGVGGLMLVLVAIQTLGNGIVDYKGHEVGARMESDLRSELFAHMQTFSFDFYDKRRTGQLMSRITNDLLLLSELYHHGPEDYVKYVVRFIGAFVILFSIDAHLTIAVFCFFPFLAVFSLIFNKKLNRALTRNKERIGDVNAQVEDSLSGIRVVQSFANEQVEIEKFNRENRRFLESRKATYKAEAYYYNGVDTVIQLITITVIVFGSASIVGHSLDLADLITFLLYVGFMIEPIQRLTHMSTQLQEGVTGFQRFMEIMNLKPSIVDKPDALTIPKVRGEIAFKDVSFRYEDHLDRVLTHLSLHIRPGEYVALVGPSGAGKTTLCSLIPRFYEVTDGEVLVDGINVRDLDLRSLRNQIGIVQQDVYLFAGTVIENIRYGNPEATDEQVIEAAKHANAHDFIMNLPNGYRSDIGQRGVKLSGGQKQRLSIARVFLKNPPVLIFDEATSALDNESESIVKDSLEALAKGRTTIVIAHRLSTIRHAERIIVLTEDGVAEQGAHEALLARDGMYARLYAKQFEWQTS</sequence>
<dbReference type="InterPro" id="IPR036640">
    <property type="entry name" value="ABC1_TM_sf"/>
</dbReference>
<dbReference type="Pfam" id="PF00005">
    <property type="entry name" value="ABC_tran"/>
    <property type="match status" value="1"/>
</dbReference>
<dbReference type="PANTHER" id="PTHR43394:SF1">
    <property type="entry name" value="ATP-BINDING CASSETTE SUB-FAMILY B MEMBER 10, MITOCHONDRIAL"/>
    <property type="match status" value="1"/>
</dbReference>
<dbReference type="SUPFAM" id="SSF52540">
    <property type="entry name" value="P-loop containing nucleoside triphosphate hydrolases"/>
    <property type="match status" value="1"/>
</dbReference>
<keyword evidence="4" id="KW-0547">Nucleotide-binding</keyword>
<evidence type="ECO:0000256" key="2">
    <source>
        <dbReference type="ARBA" id="ARBA00005417"/>
    </source>
</evidence>
<evidence type="ECO:0000256" key="4">
    <source>
        <dbReference type="ARBA" id="ARBA00022741"/>
    </source>
</evidence>
<dbReference type="InterPro" id="IPR011527">
    <property type="entry name" value="ABC1_TM_dom"/>
</dbReference>
<dbReference type="GO" id="GO:0016887">
    <property type="term" value="F:ATP hydrolysis activity"/>
    <property type="evidence" value="ECO:0007669"/>
    <property type="project" value="InterPro"/>
</dbReference>
<dbReference type="InterPro" id="IPR003439">
    <property type="entry name" value="ABC_transporter-like_ATP-bd"/>
</dbReference>
<feature type="domain" description="ABC transporter" evidence="9">
    <location>
        <begin position="339"/>
        <end position="574"/>
    </location>
</feature>
<feature type="transmembrane region" description="Helical" evidence="8">
    <location>
        <begin position="59"/>
        <end position="80"/>
    </location>
</feature>
<dbReference type="InterPro" id="IPR017871">
    <property type="entry name" value="ABC_transporter-like_CS"/>
</dbReference>
<dbReference type="InterPro" id="IPR003593">
    <property type="entry name" value="AAA+_ATPase"/>
</dbReference>
<evidence type="ECO:0000256" key="1">
    <source>
        <dbReference type="ARBA" id="ARBA00004651"/>
    </source>
</evidence>
<evidence type="ECO:0000256" key="7">
    <source>
        <dbReference type="ARBA" id="ARBA00023136"/>
    </source>
</evidence>
<dbReference type="PROSITE" id="PS00211">
    <property type="entry name" value="ABC_TRANSPORTER_1"/>
    <property type="match status" value="1"/>
</dbReference>
<keyword evidence="5 11" id="KW-0067">ATP-binding</keyword>
<feature type="transmembrane region" description="Helical" evidence="8">
    <location>
        <begin position="141"/>
        <end position="158"/>
    </location>
</feature>
<keyword evidence="12" id="KW-1185">Reference proteome</keyword>
<evidence type="ECO:0000259" key="9">
    <source>
        <dbReference type="PROSITE" id="PS50893"/>
    </source>
</evidence>
<reference evidence="11 12" key="1">
    <citation type="submission" date="2020-08" db="EMBL/GenBank/DDBJ databases">
        <title>Cohnella phylogeny.</title>
        <authorList>
            <person name="Dunlap C."/>
        </authorList>
    </citation>
    <scope>NUCLEOTIDE SEQUENCE [LARGE SCALE GENOMIC DNA]</scope>
    <source>
        <strain evidence="11 12">DSM 28246</strain>
    </source>
</reference>
<proteinExistence type="inferred from homology"/>
<dbReference type="PROSITE" id="PS50893">
    <property type="entry name" value="ABC_TRANSPORTER_2"/>
    <property type="match status" value="1"/>
</dbReference>
<accession>A0A7X0RL49</accession>
<dbReference type="Proteomes" id="UP000547209">
    <property type="component" value="Unassembled WGS sequence"/>
</dbReference>
<evidence type="ECO:0000256" key="8">
    <source>
        <dbReference type="SAM" id="Phobius"/>
    </source>
</evidence>